<name>A0A9Q0QVT1_9MAGN</name>
<protein>
    <submittedName>
        <fullName evidence="2">Uncharacterized protein</fullName>
    </submittedName>
</protein>
<evidence type="ECO:0000313" key="3">
    <source>
        <dbReference type="Proteomes" id="UP001141806"/>
    </source>
</evidence>
<proteinExistence type="predicted"/>
<organism evidence="2 3">
    <name type="scientific">Protea cynaroides</name>
    <dbReference type="NCBI Taxonomy" id="273540"/>
    <lineage>
        <taxon>Eukaryota</taxon>
        <taxon>Viridiplantae</taxon>
        <taxon>Streptophyta</taxon>
        <taxon>Embryophyta</taxon>
        <taxon>Tracheophyta</taxon>
        <taxon>Spermatophyta</taxon>
        <taxon>Magnoliopsida</taxon>
        <taxon>Proteales</taxon>
        <taxon>Proteaceae</taxon>
        <taxon>Protea</taxon>
    </lineage>
</organism>
<reference evidence="2" key="1">
    <citation type="journal article" date="2023" name="Plant J.">
        <title>The genome of the king protea, Protea cynaroides.</title>
        <authorList>
            <person name="Chang J."/>
            <person name="Duong T.A."/>
            <person name="Schoeman C."/>
            <person name="Ma X."/>
            <person name="Roodt D."/>
            <person name="Barker N."/>
            <person name="Li Z."/>
            <person name="Van de Peer Y."/>
            <person name="Mizrachi E."/>
        </authorList>
    </citation>
    <scope>NUCLEOTIDE SEQUENCE</scope>
    <source>
        <tissue evidence="2">Young leaves</tissue>
    </source>
</reference>
<evidence type="ECO:0000313" key="2">
    <source>
        <dbReference type="EMBL" id="KAJ4973544.1"/>
    </source>
</evidence>
<evidence type="ECO:0000256" key="1">
    <source>
        <dbReference type="SAM" id="MobiDB-lite"/>
    </source>
</evidence>
<feature type="compositionally biased region" description="Polar residues" evidence="1">
    <location>
        <begin position="12"/>
        <end position="27"/>
    </location>
</feature>
<feature type="compositionally biased region" description="Basic and acidic residues" evidence="1">
    <location>
        <begin position="28"/>
        <end position="38"/>
    </location>
</feature>
<dbReference type="EMBL" id="JAMYWD010000004">
    <property type="protein sequence ID" value="KAJ4973544.1"/>
    <property type="molecule type" value="Genomic_DNA"/>
</dbReference>
<accession>A0A9Q0QVT1</accession>
<sequence length="108" mass="12650">MEIVPYRLPSTPDESFTGTTKLNASWRSSDDKSQFLRPRDRRKPRNSGNLKSEITCSTLLVLYQRIGNKDLSDRRAQENTKTLCVLEDMEGVRTTNIYQKKKRQQIWN</sequence>
<dbReference type="AlphaFoldDB" id="A0A9Q0QVT1"/>
<feature type="region of interest" description="Disordered" evidence="1">
    <location>
        <begin position="1"/>
        <end position="50"/>
    </location>
</feature>
<keyword evidence="3" id="KW-1185">Reference proteome</keyword>
<gene>
    <name evidence="2" type="ORF">NE237_006718</name>
</gene>
<comment type="caution">
    <text evidence="2">The sequence shown here is derived from an EMBL/GenBank/DDBJ whole genome shotgun (WGS) entry which is preliminary data.</text>
</comment>
<dbReference type="Proteomes" id="UP001141806">
    <property type="component" value="Unassembled WGS sequence"/>
</dbReference>